<reference evidence="3" key="1">
    <citation type="submission" date="2022-10" db="EMBL/GenBank/DDBJ databases">
        <title>Genome assembly of Pristionchus species.</title>
        <authorList>
            <person name="Yoshida K."/>
            <person name="Sommer R.J."/>
        </authorList>
    </citation>
    <scope>NUCLEOTIDE SEQUENCE [LARGE SCALE GENOMIC DNA]</scope>
    <source>
        <strain evidence="3">RS5460</strain>
    </source>
</reference>
<dbReference type="EMBL" id="BTRK01000006">
    <property type="protein sequence ID" value="GMR59578.1"/>
    <property type="molecule type" value="Genomic_DNA"/>
</dbReference>
<keyword evidence="3" id="KW-1185">Reference proteome</keyword>
<organism evidence="2 3">
    <name type="scientific">Pristionchus mayeri</name>
    <dbReference type="NCBI Taxonomy" id="1317129"/>
    <lineage>
        <taxon>Eukaryota</taxon>
        <taxon>Metazoa</taxon>
        <taxon>Ecdysozoa</taxon>
        <taxon>Nematoda</taxon>
        <taxon>Chromadorea</taxon>
        <taxon>Rhabditida</taxon>
        <taxon>Rhabditina</taxon>
        <taxon>Diplogasteromorpha</taxon>
        <taxon>Diplogasteroidea</taxon>
        <taxon>Neodiplogasteridae</taxon>
        <taxon>Pristionchus</taxon>
    </lineage>
</organism>
<feature type="transmembrane region" description="Helical" evidence="1">
    <location>
        <begin position="56"/>
        <end position="77"/>
    </location>
</feature>
<dbReference type="Pfam" id="PF10321">
    <property type="entry name" value="7TM_GPCR_Srt"/>
    <property type="match status" value="1"/>
</dbReference>
<dbReference type="InterPro" id="IPR019425">
    <property type="entry name" value="7TM_GPCR_serpentine_rcpt_Srt"/>
</dbReference>
<evidence type="ECO:0000313" key="2">
    <source>
        <dbReference type="EMBL" id="GMR59578.1"/>
    </source>
</evidence>
<sequence length="79" mass="9061">IDLHWDNFYVNWLHTLNNILIVLLSALLYILFCVALRLRQSAMSSEGISTVANRSIFMQASIICGLDVFASLIYVYMNF</sequence>
<proteinExistence type="predicted"/>
<feature type="non-terminal residue" evidence="2">
    <location>
        <position position="79"/>
    </location>
</feature>
<gene>
    <name evidence="2" type="ORF">PMAYCL1PPCAC_29773</name>
</gene>
<dbReference type="Proteomes" id="UP001328107">
    <property type="component" value="Unassembled WGS sequence"/>
</dbReference>
<dbReference type="PANTHER" id="PTHR23021">
    <property type="entry name" value="SERPENTINE RECEPTOR, CLASS T"/>
    <property type="match status" value="1"/>
</dbReference>
<evidence type="ECO:0000313" key="3">
    <source>
        <dbReference type="Proteomes" id="UP001328107"/>
    </source>
</evidence>
<protein>
    <submittedName>
        <fullName evidence="2">Uncharacterized protein</fullName>
    </submittedName>
</protein>
<dbReference type="AlphaFoldDB" id="A0AAN5IB58"/>
<evidence type="ECO:0000256" key="1">
    <source>
        <dbReference type="SAM" id="Phobius"/>
    </source>
</evidence>
<keyword evidence="1" id="KW-0812">Transmembrane</keyword>
<feature type="non-terminal residue" evidence="2">
    <location>
        <position position="1"/>
    </location>
</feature>
<feature type="transmembrane region" description="Helical" evidence="1">
    <location>
        <begin position="12"/>
        <end position="36"/>
    </location>
</feature>
<name>A0AAN5IB58_9BILA</name>
<accession>A0AAN5IB58</accession>
<comment type="caution">
    <text evidence="2">The sequence shown here is derived from an EMBL/GenBank/DDBJ whole genome shotgun (WGS) entry which is preliminary data.</text>
</comment>
<keyword evidence="1" id="KW-1133">Transmembrane helix</keyword>
<dbReference type="PANTHER" id="PTHR23021:SF11">
    <property type="entry name" value="SERPENTINE RECEPTOR, CLASS T"/>
    <property type="match status" value="1"/>
</dbReference>
<keyword evidence="1" id="KW-0472">Membrane</keyword>